<keyword evidence="18" id="KW-1185">Reference proteome</keyword>
<evidence type="ECO:0000256" key="13">
    <source>
        <dbReference type="SAM" id="SignalP"/>
    </source>
</evidence>
<evidence type="ECO:0000256" key="2">
    <source>
        <dbReference type="ARBA" id="ARBA00004477"/>
    </source>
</evidence>
<comment type="pathway">
    <text evidence="3">Protein modification; protein glycosylation.</text>
</comment>
<dbReference type="InterPro" id="IPR055374">
    <property type="entry name" value="Ribophorin_II_3rd"/>
</dbReference>
<evidence type="ECO:0000259" key="15">
    <source>
        <dbReference type="Pfam" id="PF25147"/>
    </source>
</evidence>
<comment type="similarity">
    <text evidence="4">Belongs to the SWP1 family.</text>
</comment>
<reference evidence="16 18" key="1">
    <citation type="submission" date="2021-11" db="EMBL/GenBank/DDBJ databases">
        <authorList>
            <person name="Islam A."/>
            <person name="Islam S."/>
            <person name="Flora M.S."/>
            <person name="Rahman M."/>
            <person name="Ziaur R.M."/>
            <person name="Epstein J.H."/>
            <person name="Hassan M."/>
            <person name="Klassen M."/>
            <person name="Woodard K."/>
            <person name="Webb A."/>
            <person name="Webby R.J."/>
            <person name="El Zowalaty M.E."/>
        </authorList>
    </citation>
    <scope>NUCLEOTIDE SEQUENCE [LARGE SCALE GENOMIC DNA]</scope>
    <source>
        <strain evidence="16">Pf1</strain>
    </source>
</reference>
<evidence type="ECO:0000256" key="12">
    <source>
        <dbReference type="SAM" id="Phobius"/>
    </source>
</evidence>
<evidence type="ECO:0000256" key="10">
    <source>
        <dbReference type="ARBA" id="ARBA00030078"/>
    </source>
</evidence>
<evidence type="ECO:0000256" key="11">
    <source>
        <dbReference type="ARBA" id="ARBA00032139"/>
    </source>
</evidence>
<dbReference type="PANTHER" id="PTHR12640:SF0">
    <property type="entry name" value="DOLICHYL-DIPHOSPHOOLIGOSACCHARIDE--PROTEIN GLYCOSYLTRANSFERASE SUBUNIT 2"/>
    <property type="match status" value="1"/>
</dbReference>
<evidence type="ECO:0000256" key="7">
    <source>
        <dbReference type="ARBA" id="ARBA00022824"/>
    </source>
</evidence>
<keyword evidence="6 13" id="KW-0732">Signal</keyword>
<proteinExistence type="inferred from homology"/>
<accession>A0AAV0T3T4</accession>
<dbReference type="Pfam" id="PF23860">
    <property type="entry name" value="Ribophorin_II_3rd"/>
    <property type="match status" value="1"/>
</dbReference>
<feature type="transmembrane region" description="Helical" evidence="12">
    <location>
        <begin position="328"/>
        <end position="352"/>
    </location>
</feature>
<evidence type="ECO:0000256" key="8">
    <source>
        <dbReference type="ARBA" id="ARBA00022989"/>
    </source>
</evidence>
<feature type="transmembrane region" description="Helical" evidence="12">
    <location>
        <begin position="292"/>
        <end position="316"/>
    </location>
</feature>
<evidence type="ECO:0000256" key="4">
    <source>
        <dbReference type="ARBA" id="ARBA00009038"/>
    </source>
</evidence>
<sequence length="392" mass="42702">MTLSTLLKAACGATLLLLLSTEAAPNVNLKLASTQVKLTADALEVAVMVTPKQPKLKELTLETLVDTSGATVLSGLTLKGDGSKFVTQLTGDDKLQTGMYKLKVSAVDEETNQIAYQVLQLKVTTPVEVASANVNGMKLQLGDKLTGQTFNAASADKFKMEVTLQQTHDKTPVVAHQAFLRFTHATEKTETYFVLTADNAQTHSTTLQFTSLSKRFGYNSGKHHVELILGASTFEKAIVWDMGNVELQLGVAPPEKPSPLYKKPLLYESDMTLKALPKISHVMRTQDPRPPVIVSLAFTGAVLAPLAFFLLFVMRLGFNTKRLFEGSVFVFGCVFLASLGGILVLFGLYWLKLTMFRTLGYLSVLGSVNLWSGHLTLKRLAAISAKKTTKVE</sequence>
<comment type="subcellular location">
    <subcellularLocation>
        <location evidence="2">Endoplasmic reticulum membrane</location>
        <topology evidence="2">Multi-pass membrane protein</topology>
    </subcellularLocation>
</comment>
<evidence type="ECO:0000313" key="17">
    <source>
        <dbReference type="EMBL" id="CAI5712640.1"/>
    </source>
</evidence>
<dbReference type="GO" id="GO:0008250">
    <property type="term" value="C:oligosaccharyltransferase complex"/>
    <property type="evidence" value="ECO:0007669"/>
    <property type="project" value="InterPro"/>
</dbReference>
<dbReference type="EMBL" id="CANTFK010000287">
    <property type="protein sequence ID" value="CAI5712640.1"/>
    <property type="molecule type" value="Genomic_DNA"/>
</dbReference>
<comment type="caution">
    <text evidence="17">The sequence shown here is derived from an EMBL/GenBank/DDBJ whole genome shotgun (WGS) entry which is preliminary data.</text>
</comment>
<dbReference type="EMBL" id="CAKLBC010001086">
    <property type="protein sequence ID" value="CAH0489468.1"/>
    <property type="molecule type" value="Genomic_DNA"/>
</dbReference>
<dbReference type="AlphaFoldDB" id="A0AAV0T3T4"/>
<keyword evidence="7" id="KW-0256">Endoplasmic reticulum</keyword>
<evidence type="ECO:0000313" key="16">
    <source>
        <dbReference type="EMBL" id="CAH0489468.1"/>
    </source>
</evidence>
<gene>
    <name evidence="16" type="ORF">PFR001_LOCUS4877</name>
    <name evidence="17" type="ORF">PFR002_LOCUS2595</name>
</gene>
<feature type="domain" description="Ribophorin II third" evidence="14">
    <location>
        <begin position="146"/>
        <end position="247"/>
    </location>
</feature>
<feature type="chain" id="PRO_5044196091" description="Ribophorin II" evidence="13">
    <location>
        <begin position="24"/>
        <end position="392"/>
    </location>
</feature>
<evidence type="ECO:0000256" key="6">
    <source>
        <dbReference type="ARBA" id="ARBA00022729"/>
    </source>
</evidence>
<feature type="domain" description="Ribophorin II C-terminal" evidence="15">
    <location>
        <begin position="284"/>
        <end position="381"/>
    </location>
</feature>
<evidence type="ECO:0000256" key="3">
    <source>
        <dbReference type="ARBA" id="ARBA00004922"/>
    </source>
</evidence>
<dbReference type="InterPro" id="IPR056790">
    <property type="entry name" value="Ribophorin_II_C"/>
</dbReference>
<keyword evidence="8 12" id="KW-1133">Transmembrane helix</keyword>
<dbReference type="InterPro" id="IPR008814">
    <property type="entry name" value="Swp1"/>
</dbReference>
<dbReference type="Pfam" id="PF25147">
    <property type="entry name" value="Ribophorin_II_C"/>
    <property type="match status" value="1"/>
</dbReference>
<evidence type="ECO:0000256" key="1">
    <source>
        <dbReference type="ARBA" id="ARBA00002791"/>
    </source>
</evidence>
<evidence type="ECO:0000313" key="19">
    <source>
        <dbReference type="Proteomes" id="UP001159659"/>
    </source>
</evidence>
<dbReference type="Proteomes" id="UP001159659">
    <property type="component" value="Unassembled WGS sequence"/>
</dbReference>
<evidence type="ECO:0000256" key="5">
    <source>
        <dbReference type="ARBA" id="ARBA00022692"/>
    </source>
</evidence>
<evidence type="ECO:0000313" key="18">
    <source>
        <dbReference type="Proteomes" id="UP001157938"/>
    </source>
</evidence>
<keyword evidence="5 12" id="KW-0812">Transmembrane</keyword>
<protein>
    <recommendedName>
        <fullName evidence="11">Ribophorin II</fullName>
    </recommendedName>
    <alternativeName>
        <fullName evidence="10">Ribophorin-2</fullName>
    </alternativeName>
</protein>
<dbReference type="GO" id="GO:0006487">
    <property type="term" value="P:protein N-linked glycosylation"/>
    <property type="evidence" value="ECO:0007669"/>
    <property type="project" value="TreeGrafter"/>
</dbReference>
<feature type="transmembrane region" description="Helical" evidence="12">
    <location>
        <begin position="358"/>
        <end position="377"/>
    </location>
</feature>
<keyword evidence="9 12" id="KW-0472">Membrane</keyword>
<dbReference type="PANTHER" id="PTHR12640">
    <property type="entry name" value="RIBOPHORIN II"/>
    <property type="match status" value="1"/>
</dbReference>
<reference evidence="17" key="2">
    <citation type="submission" date="2022-12" db="EMBL/GenBank/DDBJ databases">
        <authorList>
            <person name="Webb A."/>
        </authorList>
    </citation>
    <scope>NUCLEOTIDE SEQUENCE</scope>
    <source>
        <strain evidence="17">Pf2</strain>
    </source>
</reference>
<name>A0AAV0T3T4_9STRA</name>
<evidence type="ECO:0000259" key="14">
    <source>
        <dbReference type="Pfam" id="PF23860"/>
    </source>
</evidence>
<organism evidence="17 19">
    <name type="scientific">Peronospora farinosa</name>
    <dbReference type="NCBI Taxonomy" id="134698"/>
    <lineage>
        <taxon>Eukaryota</taxon>
        <taxon>Sar</taxon>
        <taxon>Stramenopiles</taxon>
        <taxon>Oomycota</taxon>
        <taxon>Peronosporomycetes</taxon>
        <taxon>Peronosporales</taxon>
        <taxon>Peronosporaceae</taxon>
        <taxon>Peronospora</taxon>
    </lineage>
</organism>
<dbReference type="Proteomes" id="UP001157938">
    <property type="component" value="Unassembled WGS sequence"/>
</dbReference>
<evidence type="ECO:0000256" key="9">
    <source>
        <dbReference type="ARBA" id="ARBA00023136"/>
    </source>
</evidence>
<feature type="signal peptide" evidence="13">
    <location>
        <begin position="1"/>
        <end position="23"/>
    </location>
</feature>
<comment type="function">
    <text evidence="1">Subunit of the oligosaccharyl transferase (OST) complex that catalyzes the initial transfer of a defined glycan (Glc(3)Man(9)GlcNAc(2) in eukaryotes) from the lipid carrier dolichol-pyrophosphate to an asparagine residue within an Asn-X-Ser/Thr consensus motif in nascent polypeptide chains, the first step in protein N-glycosylation. N-glycosylation occurs cotranslationally and the complex associates with the Sec61 complex at the channel-forming translocon complex that mediates protein translocation across the endoplasmic reticulum (ER). All subunits are required for a maximal enzyme activity.</text>
</comment>